<dbReference type="Gene3D" id="1.20.140.150">
    <property type="match status" value="1"/>
</dbReference>
<feature type="transmembrane region" description="Helical" evidence="5">
    <location>
        <begin position="127"/>
        <end position="149"/>
    </location>
</feature>
<keyword evidence="3 5" id="KW-1133">Transmembrane helix</keyword>
<dbReference type="PANTHER" id="PTHR21215">
    <property type="entry name" value="LD36024P"/>
    <property type="match status" value="1"/>
</dbReference>
<evidence type="ECO:0000313" key="6">
    <source>
        <dbReference type="EMBL" id="WAQ96859.1"/>
    </source>
</evidence>
<gene>
    <name evidence="6" type="ORF">MAR_029549</name>
</gene>
<keyword evidence="2 5" id="KW-0812">Transmembrane</keyword>
<comment type="subcellular location">
    <subcellularLocation>
        <location evidence="1">Membrane</location>
        <topology evidence="1">Multi-pass membrane protein</topology>
    </subcellularLocation>
</comment>
<keyword evidence="4 5" id="KW-0472">Membrane</keyword>
<evidence type="ECO:0000256" key="5">
    <source>
        <dbReference type="SAM" id="Phobius"/>
    </source>
</evidence>
<reference evidence="6" key="1">
    <citation type="submission" date="2022-11" db="EMBL/GenBank/DDBJ databases">
        <title>Centuries of genome instability and evolution in soft-shell clam transmissible cancer (bioRxiv).</title>
        <authorList>
            <person name="Hart S.F.M."/>
            <person name="Yonemitsu M.A."/>
            <person name="Giersch R.M."/>
            <person name="Beal B.F."/>
            <person name="Arriagada G."/>
            <person name="Davis B.W."/>
            <person name="Ostrander E.A."/>
            <person name="Goff S.P."/>
            <person name="Metzger M.J."/>
        </authorList>
    </citation>
    <scope>NUCLEOTIDE SEQUENCE</scope>
    <source>
        <strain evidence="6">MELC-2E11</strain>
        <tissue evidence="6">Siphon/mantle</tissue>
    </source>
</reference>
<dbReference type="Proteomes" id="UP001164746">
    <property type="component" value="Chromosome 2"/>
</dbReference>
<name>A0ABY7DK45_MYAAR</name>
<protein>
    <submittedName>
        <fullName evidence="6">Uncharacterized protein</fullName>
    </submittedName>
</protein>
<dbReference type="PANTHER" id="PTHR21215:SF0">
    <property type="entry name" value="LD36024P"/>
    <property type="match status" value="1"/>
</dbReference>
<sequence>MSHSSLGTGLLVAATVFGLIGAILLSVSFATDHWTEVAVNVSALGIETRTARVADPSVGRHITDRHSGMWRECYPGRDTQFLENLANYEPELIDKYCFFVKYNIPEERNNNDWSNDYLSRIHLLRCWMAFFIVALVVFLVAYIFGLVLCCWRQSKWAYIAGLCAYIAAFSTAASIAFFHGAEYLERNKILDEDPYTGKFWYNWPSEVQSATDREYGYSYIIGWLAMFFAALTATFYSIAGCYIGEERYQDRDYYDKHSRSHEYLDRSYPMPLEPPYKEQYYGYPQQGPYLYDMDARQPLPAIQYGPEPAAYRWG</sequence>
<feature type="transmembrane region" description="Helical" evidence="5">
    <location>
        <begin position="220"/>
        <end position="243"/>
    </location>
</feature>
<evidence type="ECO:0000313" key="7">
    <source>
        <dbReference type="Proteomes" id="UP001164746"/>
    </source>
</evidence>
<proteinExistence type="predicted"/>
<evidence type="ECO:0000256" key="1">
    <source>
        <dbReference type="ARBA" id="ARBA00004141"/>
    </source>
</evidence>
<feature type="transmembrane region" description="Helical" evidence="5">
    <location>
        <begin position="156"/>
        <end position="178"/>
    </location>
</feature>
<accession>A0ABY7DK45</accession>
<keyword evidence="7" id="KW-1185">Reference proteome</keyword>
<dbReference type="Pfam" id="PF13903">
    <property type="entry name" value="Claudin_2"/>
    <property type="match status" value="1"/>
</dbReference>
<dbReference type="InterPro" id="IPR004031">
    <property type="entry name" value="PMP22/EMP/MP20/Claudin"/>
</dbReference>
<organism evidence="6 7">
    <name type="scientific">Mya arenaria</name>
    <name type="common">Soft-shell clam</name>
    <dbReference type="NCBI Taxonomy" id="6604"/>
    <lineage>
        <taxon>Eukaryota</taxon>
        <taxon>Metazoa</taxon>
        <taxon>Spiralia</taxon>
        <taxon>Lophotrochozoa</taxon>
        <taxon>Mollusca</taxon>
        <taxon>Bivalvia</taxon>
        <taxon>Autobranchia</taxon>
        <taxon>Heteroconchia</taxon>
        <taxon>Euheterodonta</taxon>
        <taxon>Imparidentia</taxon>
        <taxon>Neoheterodontei</taxon>
        <taxon>Myida</taxon>
        <taxon>Myoidea</taxon>
        <taxon>Myidae</taxon>
        <taxon>Mya</taxon>
    </lineage>
</organism>
<dbReference type="EMBL" id="CP111013">
    <property type="protein sequence ID" value="WAQ96859.1"/>
    <property type="molecule type" value="Genomic_DNA"/>
</dbReference>
<evidence type="ECO:0000256" key="4">
    <source>
        <dbReference type="ARBA" id="ARBA00023136"/>
    </source>
</evidence>
<evidence type="ECO:0000256" key="2">
    <source>
        <dbReference type="ARBA" id="ARBA00022692"/>
    </source>
</evidence>
<evidence type="ECO:0000256" key="3">
    <source>
        <dbReference type="ARBA" id="ARBA00022989"/>
    </source>
</evidence>